<dbReference type="Pfam" id="PF01750">
    <property type="entry name" value="HycI"/>
    <property type="match status" value="1"/>
</dbReference>
<evidence type="ECO:0000256" key="2">
    <source>
        <dbReference type="ARBA" id="ARBA00022670"/>
    </source>
</evidence>
<dbReference type="EMBL" id="DLUI01000067">
    <property type="protein sequence ID" value="DAB38716.1"/>
    <property type="molecule type" value="Genomic_DNA"/>
</dbReference>
<keyword evidence="4" id="KW-0378">Hydrolase</keyword>
<keyword evidence="2" id="KW-0645">Protease</keyword>
<organism evidence="5 6">
    <name type="scientific">Sulfuricurvum kujiense</name>
    <dbReference type="NCBI Taxonomy" id="148813"/>
    <lineage>
        <taxon>Bacteria</taxon>
        <taxon>Pseudomonadati</taxon>
        <taxon>Campylobacterota</taxon>
        <taxon>Epsilonproteobacteria</taxon>
        <taxon>Campylobacterales</taxon>
        <taxon>Sulfurimonadaceae</taxon>
        <taxon>Sulfuricurvum</taxon>
    </lineage>
</organism>
<dbReference type="InterPro" id="IPR023430">
    <property type="entry name" value="Pept_HybD-like_dom_sf"/>
</dbReference>
<dbReference type="PANTHER" id="PTHR30302:SF1">
    <property type="entry name" value="HYDROGENASE 2 MATURATION PROTEASE"/>
    <property type="match status" value="1"/>
</dbReference>
<evidence type="ECO:0000256" key="3">
    <source>
        <dbReference type="ARBA" id="ARBA00022750"/>
    </source>
</evidence>
<dbReference type="RefSeq" id="WP_294896143.1">
    <property type="nucleotide sequence ID" value="NZ_DLUI01000067.1"/>
</dbReference>
<dbReference type="NCBIfam" id="TIGR00072">
    <property type="entry name" value="hydrog_prot"/>
    <property type="match status" value="1"/>
</dbReference>
<accession>A0A2D3WK84</accession>
<dbReference type="AlphaFoldDB" id="A0A2D3WK84"/>
<gene>
    <name evidence="5" type="ORF">CFH83_04535</name>
</gene>
<evidence type="ECO:0000256" key="4">
    <source>
        <dbReference type="ARBA" id="ARBA00022801"/>
    </source>
</evidence>
<dbReference type="Gene3D" id="3.40.50.1450">
    <property type="entry name" value="HybD-like"/>
    <property type="match status" value="1"/>
</dbReference>
<protein>
    <submittedName>
        <fullName evidence="5">Peptidase</fullName>
    </submittedName>
</protein>
<dbReference type="SUPFAM" id="SSF53163">
    <property type="entry name" value="HybD-like"/>
    <property type="match status" value="1"/>
</dbReference>
<dbReference type="InterPro" id="IPR000671">
    <property type="entry name" value="Peptidase_A31"/>
</dbReference>
<dbReference type="GO" id="GO:0016485">
    <property type="term" value="P:protein processing"/>
    <property type="evidence" value="ECO:0007669"/>
    <property type="project" value="TreeGrafter"/>
</dbReference>
<comment type="caution">
    <text evidence="5">The sequence shown here is derived from an EMBL/GenBank/DDBJ whole genome shotgun (WGS) entry which is preliminary data.</text>
</comment>
<proteinExistence type="inferred from homology"/>
<evidence type="ECO:0000313" key="5">
    <source>
        <dbReference type="EMBL" id="DAB38716.1"/>
    </source>
</evidence>
<comment type="similarity">
    <text evidence="1">Belongs to the peptidase A31 family.</text>
</comment>
<sequence>MSSVVLGVGNVLEEDDGVGIYACAYLNANYTFTPDIEIINGGVEGINLLNLFMEHERIIILDTINLDDEAGSIYNIPSYELSGYGLNSGGAHEVGVMQCLDMIELMGHPLPESNVIGIIPKSITFHMRLSDTLSEHFNSYINTVINYLKTIEIDATPNETHTSLLEIIEDFKYPSR</sequence>
<dbReference type="Proteomes" id="UP000228859">
    <property type="component" value="Unassembled WGS sequence"/>
</dbReference>
<evidence type="ECO:0000313" key="6">
    <source>
        <dbReference type="Proteomes" id="UP000228859"/>
    </source>
</evidence>
<reference evidence="5 6" key="1">
    <citation type="journal article" date="2017" name="Front. Microbiol.">
        <title>Comparative Genomic Analysis of the Class Epsilonproteobacteria and Proposed Reclassification to Epsilonbacteraeota (phyl. nov.).</title>
        <authorList>
            <person name="Waite D.W."/>
            <person name="Vanwonterghem I."/>
            <person name="Rinke C."/>
            <person name="Parks D.H."/>
            <person name="Zhang Y."/>
            <person name="Takai K."/>
            <person name="Sievert S.M."/>
            <person name="Simon J."/>
            <person name="Campbell B.J."/>
            <person name="Hanson T.E."/>
            <person name="Woyke T."/>
            <person name="Klotz M.G."/>
            <person name="Hugenholtz P."/>
        </authorList>
    </citation>
    <scope>NUCLEOTIDE SEQUENCE [LARGE SCALE GENOMIC DNA]</scope>
    <source>
        <strain evidence="5">UBA12443</strain>
    </source>
</reference>
<dbReference type="PANTHER" id="PTHR30302">
    <property type="entry name" value="HYDROGENASE 1 MATURATION PROTEASE"/>
    <property type="match status" value="1"/>
</dbReference>
<evidence type="ECO:0000256" key="1">
    <source>
        <dbReference type="ARBA" id="ARBA00006814"/>
    </source>
</evidence>
<keyword evidence="3" id="KW-0064">Aspartyl protease</keyword>
<dbReference type="PRINTS" id="PR00446">
    <property type="entry name" value="HYDRGNUPTAKE"/>
</dbReference>
<dbReference type="GO" id="GO:0004190">
    <property type="term" value="F:aspartic-type endopeptidase activity"/>
    <property type="evidence" value="ECO:0007669"/>
    <property type="project" value="UniProtKB-KW"/>
</dbReference>
<dbReference type="GO" id="GO:0008047">
    <property type="term" value="F:enzyme activator activity"/>
    <property type="evidence" value="ECO:0007669"/>
    <property type="project" value="InterPro"/>
</dbReference>
<dbReference type="CDD" id="cd06062">
    <property type="entry name" value="H2MP_MemB-H2up"/>
    <property type="match status" value="1"/>
</dbReference>
<name>A0A2D3WK84_9BACT</name>